<keyword evidence="5" id="KW-0010">Activator</keyword>
<accession>A0A8E0RXW0</accession>
<keyword evidence="5" id="KW-0805">Transcription regulation</keyword>
<dbReference type="Gene3D" id="1.10.10.60">
    <property type="entry name" value="Homeodomain-like"/>
    <property type="match status" value="1"/>
</dbReference>
<evidence type="ECO:0000256" key="4">
    <source>
        <dbReference type="ARBA" id="ARBA00023242"/>
    </source>
</evidence>
<dbReference type="SUPFAM" id="SSF46689">
    <property type="entry name" value="Homeodomain-like"/>
    <property type="match status" value="1"/>
</dbReference>
<dbReference type="InterPro" id="IPR039595">
    <property type="entry name" value="TE2IP/Rap1"/>
</dbReference>
<dbReference type="GO" id="GO:0042162">
    <property type="term" value="F:telomeric DNA binding"/>
    <property type="evidence" value="ECO:0007669"/>
    <property type="project" value="TreeGrafter"/>
</dbReference>
<evidence type="ECO:0000256" key="5">
    <source>
        <dbReference type="RuleBase" id="RU367107"/>
    </source>
</evidence>
<dbReference type="GO" id="GO:0070187">
    <property type="term" value="C:shelterin complex"/>
    <property type="evidence" value="ECO:0007669"/>
    <property type="project" value="TreeGrafter"/>
</dbReference>
<dbReference type="OrthoDB" id="6260206at2759"/>
<keyword evidence="3 5" id="KW-0779">Telomere</keyword>
<dbReference type="PANTHER" id="PTHR16466:SF6">
    <property type="entry name" value="TELOMERIC REPEAT-BINDING FACTOR 2-INTERACTING PROTEIN 1"/>
    <property type="match status" value="1"/>
</dbReference>
<comment type="subcellular location">
    <subcellularLocation>
        <location evidence="5">Nucleus</location>
    </subcellularLocation>
    <subcellularLocation>
        <location evidence="5">Chromosome</location>
        <location evidence="5">Telomere</location>
    </subcellularLocation>
</comment>
<comment type="caution">
    <text evidence="7">The sequence shown here is derived from an EMBL/GenBank/DDBJ whole genome shotgun (WGS) entry which is preliminary data.</text>
</comment>
<comment type="subunit">
    <text evidence="5">Homodimer.</text>
</comment>
<proteinExistence type="inferred from homology"/>
<dbReference type="GO" id="GO:0010833">
    <property type="term" value="P:telomere maintenance via telomere lengthening"/>
    <property type="evidence" value="ECO:0007669"/>
    <property type="project" value="UniProtKB-UniRule"/>
</dbReference>
<dbReference type="Proteomes" id="UP000728185">
    <property type="component" value="Unassembled WGS sequence"/>
</dbReference>
<dbReference type="EMBL" id="LUCM01002945">
    <property type="protein sequence ID" value="KAA0196555.1"/>
    <property type="molecule type" value="Genomic_DNA"/>
</dbReference>
<gene>
    <name evidence="7" type="ORF">FBUS_08343</name>
</gene>
<reference evidence="7" key="1">
    <citation type="submission" date="2019-05" db="EMBL/GenBank/DDBJ databases">
        <title>Annotation for the trematode Fasciolopsis buski.</title>
        <authorList>
            <person name="Choi Y.-J."/>
        </authorList>
    </citation>
    <scope>NUCLEOTIDE SEQUENCE</scope>
    <source>
        <strain evidence="7">HT</strain>
        <tissue evidence="7">Whole worm</tissue>
    </source>
</reference>
<evidence type="ECO:0000259" key="6">
    <source>
        <dbReference type="Pfam" id="PF08914"/>
    </source>
</evidence>
<dbReference type="InterPro" id="IPR015010">
    <property type="entry name" value="TERF2IP_Myb"/>
</dbReference>
<comment type="function">
    <text evidence="5">Acts both as a regulator of telomere function and as a transcription regulator. Involved in the regulation of telomere length and protection as a component of the shelterin complex (telosome). Does not bind DNA directly: recruited to telomeric double-stranded 5'-TTAGGG-3' repeats via its interaction with terf2. Independently of its function in telomeres, also acts as a transcription regulator: recruited to extratelomeric 5'-TTAGGG-3' sites via its association with terf2 or other factors, and regulates gene expression.</text>
</comment>
<evidence type="ECO:0000313" key="7">
    <source>
        <dbReference type="EMBL" id="KAA0196555.1"/>
    </source>
</evidence>
<protein>
    <recommendedName>
        <fullName evidence="5">Telomeric repeat-binding factor 2-interacting protein 1</fullName>
        <shortName evidence="5">TERF2-interacting telomeric protein 1</shortName>
    </recommendedName>
    <alternativeName>
        <fullName evidence="5">Repressor/activator protein 1 homolog</fullName>
    </alternativeName>
</protein>
<organism evidence="7 8">
    <name type="scientific">Fasciolopsis buskii</name>
    <dbReference type="NCBI Taxonomy" id="27845"/>
    <lineage>
        <taxon>Eukaryota</taxon>
        <taxon>Metazoa</taxon>
        <taxon>Spiralia</taxon>
        <taxon>Lophotrochozoa</taxon>
        <taxon>Platyhelminthes</taxon>
        <taxon>Trematoda</taxon>
        <taxon>Digenea</taxon>
        <taxon>Plagiorchiida</taxon>
        <taxon>Echinostomata</taxon>
        <taxon>Echinostomatoidea</taxon>
        <taxon>Fasciolidae</taxon>
        <taxon>Fasciolopsis</taxon>
    </lineage>
</organism>
<dbReference type="Pfam" id="PF08914">
    <property type="entry name" value="Myb_Rap1"/>
    <property type="match status" value="1"/>
</dbReference>
<feature type="domain" description="TERF2-interacting telomeric protein 1 Myb" evidence="6">
    <location>
        <begin position="14"/>
        <end position="68"/>
    </location>
</feature>
<sequence>MNVSVCSDRRRRPFTLTESAAIWNYITSKGLEDQVYHRSVWQNMEREHITTHSAESMRSHFRQVLCAKLKRKPSSQPVQRLFRRRRHEYTEGEDKAVLDYILNNKFH</sequence>
<evidence type="ECO:0000313" key="8">
    <source>
        <dbReference type="Proteomes" id="UP000728185"/>
    </source>
</evidence>
<evidence type="ECO:0000256" key="3">
    <source>
        <dbReference type="ARBA" id="ARBA00022895"/>
    </source>
</evidence>
<dbReference type="InterPro" id="IPR009057">
    <property type="entry name" value="Homeodomain-like_sf"/>
</dbReference>
<keyword evidence="5" id="KW-0804">Transcription</keyword>
<keyword evidence="2 5" id="KW-0158">Chromosome</keyword>
<dbReference type="PANTHER" id="PTHR16466">
    <property type="entry name" value="TELOMERE REPEAT-BINDING FACTOR 2-INTERACTING PROTEIN 1"/>
    <property type="match status" value="1"/>
</dbReference>
<name>A0A8E0RXW0_9TREM</name>
<evidence type="ECO:0000256" key="2">
    <source>
        <dbReference type="ARBA" id="ARBA00022454"/>
    </source>
</evidence>
<keyword evidence="4 5" id="KW-0539">Nucleus</keyword>
<evidence type="ECO:0000256" key="1">
    <source>
        <dbReference type="ARBA" id="ARBA00010467"/>
    </source>
</evidence>
<keyword evidence="8" id="KW-1185">Reference proteome</keyword>
<dbReference type="GO" id="GO:0006355">
    <property type="term" value="P:regulation of DNA-templated transcription"/>
    <property type="evidence" value="ECO:0007669"/>
    <property type="project" value="UniProtKB-UniRule"/>
</dbReference>
<dbReference type="AlphaFoldDB" id="A0A8E0RXW0"/>
<comment type="similarity">
    <text evidence="1 5">Belongs to the RAP1 family.</text>
</comment>
<dbReference type="GO" id="GO:0031848">
    <property type="term" value="P:protection from non-homologous end joining at telomere"/>
    <property type="evidence" value="ECO:0007669"/>
    <property type="project" value="TreeGrafter"/>
</dbReference>